<organism evidence="2 3">
    <name type="scientific">Cochleicola gelatinilyticus</name>
    <dbReference type="NCBI Taxonomy" id="1763537"/>
    <lineage>
        <taxon>Bacteria</taxon>
        <taxon>Pseudomonadati</taxon>
        <taxon>Bacteroidota</taxon>
        <taxon>Flavobacteriia</taxon>
        <taxon>Flavobacteriales</taxon>
        <taxon>Flavobacteriaceae</taxon>
        <taxon>Cochleicola</taxon>
    </lineage>
</organism>
<feature type="signal peptide" evidence="1">
    <location>
        <begin position="1"/>
        <end position="21"/>
    </location>
</feature>
<dbReference type="Proteomes" id="UP000077013">
    <property type="component" value="Unassembled WGS sequence"/>
</dbReference>
<evidence type="ECO:0000256" key="1">
    <source>
        <dbReference type="SAM" id="SignalP"/>
    </source>
</evidence>
<accession>A0A167GY17</accession>
<dbReference type="OrthoDB" id="9808953at2"/>
<reference evidence="2 3" key="1">
    <citation type="submission" date="2016-02" db="EMBL/GenBank/DDBJ databases">
        <title>Ulvibacter sp. LPB0005, isolated from Thais luteostoma.</title>
        <authorList>
            <person name="Shin S.-K."/>
            <person name="Yi H."/>
        </authorList>
    </citation>
    <scope>NUCLEOTIDE SEQUENCE [LARGE SCALE GENOMIC DNA]</scope>
    <source>
        <strain evidence="2 3">LPB0005</strain>
    </source>
</reference>
<sequence length="441" mass="47099">MKQKYLLCIASLFFIFTITQAQVGIGTTNPNAALDVVADDNGILIPRVSLTGTNDESTIVSGNVVSMLVYNIATTADILPGYYYWNGSKWENLVTESKITYESIWLNNPEKGRTELRTLSDGVTARGIDNNVYITDSSNLLIDALVGDETNGNSRKIQVHNGDIAKYTYLNNPASFGFLGFKSRGTQEDQQAVRAGDVITSFQGLAHNGTEYVTGSLLSLGVDPSYDNSSTLVPGDFRFRTLVDGDLTEKMRITAIGTVGIGTVTPSEMLEIHGSNLLGGDADLDVHCYGSNITSFHIRSAAGNKHHPLAVSNKSNPNFYNMEAQGYDGSRYINAAAIKMGTMATNRTGANDMPGRIDFATSPDGGASAVDRMRIDDQGHVGIGTGNATITEKFVVNGKMKATAVNFSGLPTYANDSTAGSGGLVSGDMYKTSGGELRIKL</sequence>
<proteinExistence type="predicted"/>
<dbReference type="EMBL" id="LRXL01000045">
    <property type="protein sequence ID" value="OAB78024.1"/>
    <property type="molecule type" value="Genomic_DNA"/>
</dbReference>
<keyword evidence="3" id="KW-1185">Reference proteome</keyword>
<dbReference type="STRING" id="1763537.ULVI_11095"/>
<protein>
    <submittedName>
        <fullName evidence="2">Uncharacterized protein</fullName>
    </submittedName>
</protein>
<name>A0A167GY17_9FLAO</name>
<evidence type="ECO:0000313" key="2">
    <source>
        <dbReference type="EMBL" id="OAB78024.1"/>
    </source>
</evidence>
<evidence type="ECO:0000313" key="3">
    <source>
        <dbReference type="Proteomes" id="UP000077013"/>
    </source>
</evidence>
<keyword evidence="1" id="KW-0732">Signal</keyword>
<gene>
    <name evidence="2" type="ORF">ULVI_11095</name>
</gene>
<comment type="caution">
    <text evidence="2">The sequence shown here is derived from an EMBL/GenBank/DDBJ whole genome shotgun (WGS) entry which is preliminary data.</text>
</comment>
<feature type="chain" id="PRO_5007887234" evidence="1">
    <location>
        <begin position="22"/>
        <end position="441"/>
    </location>
</feature>
<dbReference type="RefSeq" id="WP_068592807.1">
    <property type="nucleotide sequence ID" value="NZ_LRXL01000045.1"/>
</dbReference>
<dbReference type="AlphaFoldDB" id="A0A167GY17"/>